<dbReference type="Proteomes" id="UP000434101">
    <property type="component" value="Unassembled WGS sequence"/>
</dbReference>
<protein>
    <submittedName>
        <fullName evidence="2">MoaD family protein</fullName>
    </submittedName>
</protein>
<dbReference type="RefSeq" id="WP_160061644.1">
    <property type="nucleotide sequence ID" value="NZ_WUYX01000003.1"/>
</dbReference>
<organism evidence="2 3">
    <name type="scientific">Natronorubrum halalkaliphilum</name>
    <dbReference type="NCBI Taxonomy" id="2691917"/>
    <lineage>
        <taxon>Archaea</taxon>
        <taxon>Methanobacteriati</taxon>
        <taxon>Methanobacteriota</taxon>
        <taxon>Stenosarchaea group</taxon>
        <taxon>Halobacteria</taxon>
        <taxon>Halobacteriales</taxon>
        <taxon>Natrialbaceae</taxon>
        <taxon>Natronorubrum</taxon>
    </lineage>
</organism>
<gene>
    <name evidence="2" type="ORF">GS429_00465</name>
</gene>
<name>A0A6B0VHH1_9EURY</name>
<dbReference type="Pfam" id="PF02597">
    <property type="entry name" value="ThiS"/>
    <property type="match status" value="1"/>
</dbReference>
<dbReference type="AlphaFoldDB" id="A0A6B0VHH1"/>
<evidence type="ECO:0000313" key="2">
    <source>
        <dbReference type="EMBL" id="MXV60565.1"/>
    </source>
</evidence>
<dbReference type="InterPro" id="IPR052045">
    <property type="entry name" value="Sulfur_Carrier/Prot_Modifier"/>
</dbReference>
<evidence type="ECO:0000256" key="1">
    <source>
        <dbReference type="SAM" id="MobiDB-lite"/>
    </source>
</evidence>
<dbReference type="InterPro" id="IPR012675">
    <property type="entry name" value="Beta-grasp_dom_sf"/>
</dbReference>
<comment type="caution">
    <text evidence="2">The sequence shown here is derived from an EMBL/GenBank/DDBJ whole genome shotgun (WGS) entry which is preliminary data.</text>
</comment>
<sequence length="93" mass="9837">MHVTCTLYGPLRDAVGDKSLEREVPADATVGDVFDDLADDYPNVRELVFDGDDEFSGSISVMRNGRNVAFEDGTETPVADGDTLSASPPAEGG</sequence>
<feature type="region of interest" description="Disordered" evidence="1">
    <location>
        <begin position="70"/>
        <end position="93"/>
    </location>
</feature>
<keyword evidence="3" id="KW-1185">Reference proteome</keyword>
<dbReference type="SUPFAM" id="SSF54285">
    <property type="entry name" value="MoaD/ThiS"/>
    <property type="match status" value="1"/>
</dbReference>
<dbReference type="PANTHER" id="PTHR38031:SF1">
    <property type="entry name" value="SULFUR CARRIER PROTEIN CYSO"/>
    <property type="match status" value="1"/>
</dbReference>
<dbReference type="PANTHER" id="PTHR38031">
    <property type="entry name" value="SULFUR CARRIER PROTEIN SLR0821-RELATED"/>
    <property type="match status" value="1"/>
</dbReference>
<reference evidence="2 3" key="1">
    <citation type="submission" date="2020-01" db="EMBL/GenBank/DDBJ databases">
        <title>Natronorubrum sp. JWXQ-INN 674 isolated from Inner Mongolia Autonomous Region of China.</title>
        <authorList>
            <person name="Xue Q."/>
        </authorList>
    </citation>
    <scope>NUCLEOTIDE SEQUENCE [LARGE SCALE GENOMIC DNA]</scope>
    <source>
        <strain evidence="2 3">JWXQ-INN-674</strain>
    </source>
</reference>
<dbReference type="NCBIfam" id="NF041918">
    <property type="entry name" value="SAMP1"/>
    <property type="match status" value="1"/>
</dbReference>
<proteinExistence type="predicted"/>
<accession>A0A6B0VHH1</accession>
<dbReference type="OrthoDB" id="134663at2157"/>
<dbReference type="EMBL" id="WUYX01000003">
    <property type="protein sequence ID" value="MXV60565.1"/>
    <property type="molecule type" value="Genomic_DNA"/>
</dbReference>
<dbReference type="InterPro" id="IPR054834">
    <property type="entry name" value="SAMP1_3"/>
</dbReference>
<evidence type="ECO:0000313" key="3">
    <source>
        <dbReference type="Proteomes" id="UP000434101"/>
    </source>
</evidence>
<dbReference type="NCBIfam" id="TIGR01687">
    <property type="entry name" value="moaD_arch"/>
    <property type="match status" value="1"/>
</dbReference>
<dbReference type="Gene3D" id="3.10.20.30">
    <property type="match status" value="1"/>
</dbReference>
<dbReference type="InterPro" id="IPR010038">
    <property type="entry name" value="MoaD_arc-typ"/>
</dbReference>
<dbReference type="InterPro" id="IPR003749">
    <property type="entry name" value="ThiS/MoaD-like"/>
</dbReference>
<dbReference type="InterPro" id="IPR016155">
    <property type="entry name" value="Mopterin_synth/thiamin_S_b"/>
</dbReference>